<dbReference type="PANTHER" id="PTHR43429:SF1">
    <property type="entry name" value="NAD(P)H SULFUR OXIDOREDUCTASE (COA-DEPENDENT)"/>
    <property type="match status" value="1"/>
</dbReference>
<reference evidence="9" key="1">
    <citation type="submission" date="2015-07" db="EMBL/GenBank/DDBJ databases">
        <title>Novel operon containing particulate methane monooxygenase-type genes and epoxyalkane:coenzyme M transferase gene in ethylene-assimilating marine bacterium, Haliea sp. ETY-M.</title>
        <authorList>
            <person name="Suzuki T."/>
            <person name="Habe H."/>
            <person name="Nakajima-Kambe T."/>
            <person name="Fuse H."/>
        </authorList>
    </citation>
    <scope>NUCLEOTIDE SEQUENCE</scope>
    <source>
        <strain evidence="9">ETY-M</strain>
    </source>
</reference>
<dbReference type="InterPro" id="IPR050260">
    <property type="entry name" value="FAD-bd_OxRdtase"/>
</dbReference>
<dbReference type="InterPro" id="IPR023753">
    <property type="entry name" value="FAD/NAD-binding_dom"/>
</dbReference>
<dbReference type="SUPFAM" id="SSF51905">
    <property type="entry name" value="FAD/NAD(P)-binding domain"/>
    <property type="match status" value="2"/>
</dbReference>
<evidence type="ECO:0000259" key="8">
    <source>
        <dbReference type="Pfam" id="PF07992"/>
    </source>
</evidence>
<dbReference type="SUPFAM" id="SSF55424">
    <property type="entry name" value="FAD/NAD-linked reductases, dimerisation (C-terminal) domain"/>
    <property type="match status" value="1"/>
</dbReference>
<keyword evidence="4" id="KW-0274">FAD</keyword>
<evidence type="ECO:0000256" key="5">
    <source>
        <dbReference type="ARBA" id="ARBA00023002"/>
    </source>
</evidence>
<keyword evidence="3" id="KW-0285">Flavoprotein</keyword>
<dbReference type="InterPro" id="IPR016156">
    <property type="entry name" value="FAD/NAD-linked_Rdtase_dimer_sf"/>
</dbReference>
<evidence type="ECO:0000256" key="2">
    <source>
        <dbReference type="ARBA" id="ARBA00009130"/>
    </source>
</evidence>
<organism evidence="9">
    <name type="scientific">Haliea sp. ETY-M</name>
    <dbReference type="NCBI Taxonomy" id="1055105"/>
    <lineage>
        <taxon>Bacteria</taxon>
        <taxon>Pseudomonadati</taxon>
        <taxon>Pseudomonadota</taxon>
        <taxon>Gammaproteobacteria</taxon>
        <taxon>Cellvibrionales</taxon>
        <taxon>Halieaceae</taxon>
        <taxon>Haliea</taxon>
    </lineage>
</organism>
<proteinExistence type="inferred from homology"/>
<dbReference type="Pfam" id="PF02852">
    <property type="entry name" value="Pyr_redox_dim"/>
    <property type="match status" value="1"/>
</dbReference>
<evidence type="ECO:0000259" key="7">
    <source>
        <dbReference type="Pfam" id="PF02852"/>
    </source>
</evidence>
<dbReference type="GO" id="GO:0016491">
    <property type="term" value="F:oxidoreductase activity"/>
    <property type="evidence" value="ECO:0007669"/>
    <property type="project" value="UniProtKB-KW"/>
</dbReference>
<sequence length="442" mass="46625">MIVGGVAAGMKAAAVCRRRSPDANITVFQDEDDISYSACGMPYHLEDSEEIPREKLVARTAEKFRADGVDVRTGCRVEAVDTAAKRLTVRNLSDDTVSTSSYDRLLIATGARAIQARLEIGDRAPQMLQLRSLGDADRIRAALPEVGAAVVVGGGYIGLEMAEALRHRGTAVTLVEMAPRLLPAFDEDIAARLLQELERNGVTARCGRKVIAARDGQVELDSGDSIACDLVLLCTGVRPNVGLAEAMGLELGPTGAIKVDARMATSVPDVYAAGDCCEATHVVSNTPVWYPLGDIASRQGRVAGTNLAGGEEAFTGVLGTAIFRAFEHVVARTGLSKQQAEDAGFDPVDIAYSAPSRAKYMPASRNLTVSLVVDRATTRLLGAQVDGADGVDKCVDILATAIWAKLPVDALRDLDLAYAPPFSPLLAPVQIGGELGKRAVSA</sequence>
<keyword evidence="5" id="KW-0560">Oxidoreductase</keyword>
<feature type="domain" description="Pyridine nucleotide-disulphide oxidoreductase dimerisation" evidence="7">
    <location>
        <begin position="329"/>
        <end position="423"/>
    </location>
</feature>
<dbReference type="PRINTS" id="PR00368">
    <property type="entry name" value="FADPNR"/>
</dbReference>
<dbReference type="AlphaFoldDB" id="A0A455R1V0"/>
<protein>
    <submittedName>
        <fullName evidence="9">Putative pyridine nucleotide-disulphide oxidoreductase</fullName>
    </submittedName>
</protein>
<dbReference type="Pfam" id="PF07992">
    <property type="entry name" value="Pyr_redox_2"/>
    <property type="match status" value="1"/>
</dbReference>
<dbReference type="InterPro" id="IPR036188">
    <property type="entry name" value="FAD/NAD-bd_sf"/>
</dbReference>
<name>A0A455R1V0_9GAMM</name>
<dbReference type="PRINTS" id="PR00469">
    <property type="entry name" value="PNDRDTASEII"/>
</dbReference>
<dbReference type="InterPro" id="IPR004099">
    <property type="entry name" value="Pyr_nucl-diS_OxRdtase_dimer"/>
</dbReference>
<evidence type="ECO:0000313" key="9">
    <source>
        <dbReference type="EMBL" id="BBD50143.1"/>
    </source>
</evidence>
<keyword evidence="6" id="KW-0676">Redox-active center</keyword>
<evidence type="ECO:0000256" key="1">
    <source>
        <dbReference type="ARBA" id="ARBA00001974"/>
    </source>
</evidence>
<dbReference type="PANTHER" id="PTHR43429">
    <property type="entry name" value="PYRIDINE NUCLEOTIDE-DISULFIDE OXIDOREDUCTASE DOMAIN-CONTAINING"/>
    <property type="match status" value="1"/>
</dbReference>
<evidence type="ECO:0000256" key="3">
    <source>
        <dbReference type="ARBA" id="ARBA00022630"/>
    </source>
</evidence>
<feature type="domain" description="FAD/NAD(P)-binding" evidence="8">
    <location>
        <begin position="1"/>
        <end position="280"/>
    </location>
</feature>
<evidence type="ECO:0000256" key="4">
    <source>
        <dbReference type="ARBA" id="ARBA00022827"/>
    </source>
</evidence>
<comment type="similarity">
    <text evidence="2">Belongs to the class-III pyridine nucleotide-disulfide oxidoreductase family.</text>
</comment>
<dbReference type="EMBL" id="LC064121">
    <property type="protein sequence ID" value="BBD50143.1"/>
    <property type="molecule type" value="Genomic_DNA"/>
</dbReference>
<comment type="cofactor">
    <cofactor evidence="1">
        <name>FAD</name>
        <dbReference type="ChEBI" id="CHEBI:57692"/>
    </cofactor>
</comment>
<dbReference type="Gene3D" id="3.50.50.60">
    <property type="entry name" value="FAD/NAD(P)-binding domain"/>
    <property type="match status" value="2"/>
</dbReference>
<evidence type="ECO:0000256" key="6">
    <source>
        <dbReference type="ARBA" id="ARBA00023284"/>
    </source>
</evidence>
<accession>A0A455R1V0</accession>